<dbReference type="AlphaFoldDB" id="W1X911"/>
<sequence>KDTAEAIYVAGHHKVVYITPKIQFSIGNFTILPFELEHDVPNVGFLITDGEEKLLYITDTYYCRYTFKDVNHIMVECNHSYEILNQRVDDGCLHEKRMERLIQ</sequence>
<dbReference type="EMBL" id="AZMM01017591">
    <property type="protein sequence ID" value="ETJ25950.1"/>
    <property type="molecule type" value="Genomic_DNA"/>
</dbReference>
<comment type="caution">
    <text evidence="1">The sequence shown here is derived from an EMBL/GenBank/DDBJ whole genome shotgun (WGS) entry which is preliminary data.</text>
</comment>
<feature type="non-terminal residue" evidence="1">
    <location>
        <position position="103"/>
    </location>
</feature>
<reference evidence="1" key="1">
    <citation type="submission" date="2013-12" db="EMBL/GenBank/DDBJ databases">
        <title>A Varibaculum cambriense genome reconstructed from a premature infant gut community with otherwise low bacterial novelty that shifts toward anaerobic metabolism during the third week of life.</title>
        <authorList>
            <person name="Brown C.T."/>
            <person name="Sharon I."/>
            <person name="Thomas B.C."/>
            <person name="Castelle C.J."/>
            <person name="Morowitz M.J."/>
            <person name="Banfield J.F."/>
        </authorList>
    </citation>
    <scope>NUCLEOTIDE SEQUENCE</scope>
</reference>
<dbReference type="InterPro" id="IPR036866">
    <property type="entry name" value="RibonucZ/Hydroxyglut_hydro"/>
</dbReference>
<dbReference type="SUPFAM" id="SSF56281">
    <property type="entry name" value="Metallo-hydrolase/oxidoreductase"/>
    <property type="match status" value="1"/>
</dbReference>
<organism evidence="1">
    <name type="scientific">human gut metagenome</name>
    <dbReference type="NCBI Taxonomy" id="408170"/>
    <lineage>
        <taxon>unclassified sequences</taxon>
        <taxon>metagenomes</taxon>
        <taxon>organismal metagenomes</taxon>
    </lineage>
</organism>
<proteinExistence type="predicted"/>
<accession>W1X911</accession>
<gene>
    <name evidence="1" type="ORF">Q604_UNBC17591G0001</name>
</gene>
<evidence type="ECO:0000313" key="1">
    <source>
        <dbReference type="EMBL" id="ETJ25950.1"/>
    </source>
</evidence>
<feature type="non-terminal residue" evidence="1">
    <location>
        <position position="1"/>
    </location>
</feature>
<dbReference type="Gene3D" id="3.60.15.10">
    <property type="entry name" value="Ribonuclease Z/Hydroxyacylglutathione hydrolase-like"/>
    <property type="match status" value="1"/>
</dbReference>
<name>W1X911_9ZZZZ</name>
<protein>
    <submittedName>
        <fullName evidence="1">Uncharacterized protein</fullName>
    </submittedName>
</protein>